<dbReference type="Pfam" id="PF13975">
    <property type="entry name" value="gag-asp_proteas"/>
    <property type="match status" value="1"/>
</dbReference>
<proteinExistence type="predicted"/>
<dbReference type="EMBL" id="JAVDWU010000001">
    <property type="protein sequence ID" value="MDR7148267.1"/>
    <property type="molecule type" value="Genomic_DNA"/>
</dbReference>
<dbReference type="SUPFAM" id="SSF50630">
    <property type="entry name" value="Acid proteases"/>
    <property type="match status" value="1"/>
</dbReference>
<dbReference type="InterPro" id="IPR001969">
    <property type="entry name" value="Aspartic_peptidase_AS"/>
</dbReference>
<dbReference type="GO" id="GO:0008233">
    <property type="term" value="F:peptidase activity"/>
    <property type="evidence" value="ECO:0007669"/>
    <property type="project" value="UniProtKB-KW"/>
</dbReference>
<protein>
    <submittedName>
        <fullName evidence="3">Aspartyl protease family protein</fullName>
    </submittedName>
</protein>
<feature type="domain" description="Peptidase A2" evidence="2">
    <location>
        <begin position="127"/>
        <end position="205"/>
    </location>
</feature>
<dbReference type="PROSITE" id="PS00141">
    <property type="entry name" value="ASP_PROTEASE"/>
    <property type="match status" value="1"/>
</dbReference>
<evidence type="ECO:0000313" key="3">
    <source>
        <dbReference type="EMBL" id="MDR7148267.1"/>
    </source>
</evidence>
<keyword evidence="3" id="KW-0645">Protease</keyword>
<dbReference type="InterPro" id="IPR034122">
    <property type="entry name" value="Retropepsin-like_bacterial"/>
</dbReference>
<keyword evidence="1" id="KW-0378">Hydrolase</keyword>
<dbReference type="GO" id="GO:0006508">
    <property type="term" value="P:proteolysis"/>
    <property type="evidence" value="ECO:0007669"/>
    <property type="project" value="UniProtKB-KW"/>
</dbReference>
<evidence type="ECO:0000256" key="1">
    <source>
        <dbReference type="ARBA" id="ARBA00022801"/>
    </source>
</evidence>
<dbReference type="CDD" id="cd05483">
    <property type="entry name" value="retropepsin_like_bacteria"/>
    <property type="match status" value="1"/>
</dbReference>
<accession>A0ABU1WGQ1</accession>
<sequence length="223" mass="23890">MRPASRERRHKAGQWLLGGSLLLMLAGPALAQQVALAGLSANRALLVIEGASPRFMSPGQTSQGVKLVSAQGDVAVIEVEGRRQILRVGDAPVHVGGRAVVGGQRIVLTADASGHFLPQGQINGRSVQFMVDTGATLIAISESEARRLNLNFETGRPVRISTANGTVNAYQIQLSSVRVGDVQVYDVAAVVAPQPMPFVLLGNSFLTRFQMQRQNDQMTLEKR</sequence>
<dbReference type="InterPro" id="IPR011969">
    <property type="entry name" value="Clan_AA_Asp_peptidase_C"/>
</dbReference>
<dbReference type="PROSITE" id="PS50175">
    <property type="entry name" value="ASP_PROT_RETROV"/>
    <property type="match status" value="1"/>
</dbReference>
<dbReference type="InterPro" id="IPR021109">
    <property type="entry name" value="Peptidase_aspartic_dom_sf"/>
</dbReference>
<dbReference type="NCBIfam" id="TIGR02281">
    <property type="entry name" value="clan_AA_DTGA"/>
    <property type="match status" value="1"/>
</dbReference>
<gene>
    <name evidence="3" type="ORF">J2W49_000195</name>
</gene>
<dbReference type="RefSeq" id="WP_310310596.1">
    <property type="nucleotide sequence ID" value="NZ_JAVDWU010000001.1"/>
</dbReference>
<dbReference type="Proteomes" id="UP001265700">
    <property type="component" value="Unassembled WGS sequence"/>
</dbReference>
<name>A0ABU1WGQ1_9BURK</name>
<reference evidence="3 4" key="1">
    <citation type="submission" date="2023-07" db="EMBL/GenBank/DDBJ databases">
        <title>Sorghum-associated microbial communities from plants grown in Nebraska, USA.</title>
        <authorList>
            <person name="Schachtman D."/>
        </authorList>
    </citation>
    <scope>NUCLEOTIDE SEQUENCE [LARGE SCALE GENOMIC DNA]</scope>
    <source>
        <strain evidence="3 4">4249</strain>
    </source>
</reference>
<keyword evidence="4" id="KW-1185">Reference proteome</keyword>
<organism evidence="3 4">
    <name type="scientific">Hydrogenophaga palleronii</name>
    <dbReference type="NCBI Taxonomy" id="65655"/>
    <lineage>
        <taxon>Bacteria</taxon>
        <taxon>Pseudomonadati</taxon>
        <taxon>Pseudomonadota</taxon>
        <taxon>Betaproteobacteria</taxon>
        <taxon>Burkholderiales</taxon>
        <taxon>Comamonadaceae</taxon>
        <taxon>Hydrogenophaga</taxon>
    </lineage>
</organism>
<dbReference type="InterPro" id="IPR001995">
    <property type="entry name" value="Peptidase_A2_cat"/>
</dbReference>
<dbReference type="Gene3D" id="2.40.70.10">
    <property type="entry name" value="Acid Proteases"/>
    <property type="match status" value="1"/>
</dbReference>
<evidence type="ECO:0000259" key="2">
    <source>
        <dbReference type="PROSITE" id="PS50175"/>
    </source>
</evidence>
<comment type="caution">
    <text evidence="3">The sequence shown here is derived from an EMBL/GenBank/DDBJ whole genome shotgun (WGS) entry which is preliminary data.</text>
</comment>
<evidence type="ECO:0000313" key="4">
    <source>
        <dbReference type="Proteomes" id="UP001265700"/>
    </source>
</evidence>